<comment type="caution">
    <text evidence="1">The sequence shown here is derived from an EMBL/GenBank/DDBJ whole genome shotgun (WGS) entry which is preliminary data.</text>
</comment>
<reference evidence="1 2" key="1">
    <citation type="submission" date="2024-04" db="EMBL/GenBank/DDBJ databases">
        <title>Novel species of the genus Ideonella isolated from streams.</title>
        <authorList>
            <person name="Lu H."/>
        </authorList>
    </citation>
    <scope>NUCLEOTIDE SEQUENCE [LARGE SCALE GENOMIC DNA]</scope>
    <source>
        <strain evidence="1 2">LYT19W</strain>
    </source>
</reference>
<name>A0ABU9C7V5_9BURK</name>
<gene>
    <name evidence="1" type="ORF">AACH00_16540</name>
</gene>
<sequence length="331" mass="35072">MHLVIPFANATSPAAAHALGTLQLPVLEQLLGHMAVSHSDEGDDYLLSPPHERVLAALQSWPAEDGLLPVAAALAAADGLKPQAGEGWALLSPTHWHVGTEQISLTDPAGLGLDDDTSRALFTALQPLFEDPDSAAGWQLHWGSATRWYASHPSLAQLPSASLDRVVGRNVDLWLNDHPAMRPELRPQLRLLRRLQAEAQMLLHTHPVNEAREAAGQLPVNSFWLSGTGAALSAGTAAAAKNTTGFTLDDRLRAPALAEDWAAWAEAWAALDAGPLADLLAALQAGAAPGSVQLTLCGERHARTLAGQALPWWRKLLGAGRTPAAAWLTAL</sequence>
<accession>A0ABU9C7V5</accession>
<dbReference type="EMBL" id="JBBUTI010000012">
    <property type="protein sequence ID" value="MEK8047969.1"/>
    <property type="molecule type" value="Genomic_DNA"/>
</dbReference>
<evidence type="ECO:0000313" key="2">
    <source>
        <dbReference type="Proteomes" id="UP001379945"/>
    </source>
</evidence>
<protein>
    <recommendedName>
        <fullName evidence="3">Phosphoglycerate mutase</fullName>
    </recommendedName>
</protein>
<organism evidence="1 2">
    <name type="scientific">Ideonella margarita</name>
    <dbReference type="NCBI Taxonomy" id="2984191"/>
    <lineage>
        <taxon>Bacteria</taxon>
        <taxon>Pseudomonadati</taxon>
        <taxon>Pseudomonadota</taxon>
        <taxon>Betaproteobacteria</taxon>
        <taxon>Burkholderiales</taxon>
        <taxon>Sphaerotilaceae</taxon>
        <taxon>Ideonella</taxon>
    </lineage>
</organism>
<dbReference type="Proteomes" id="UP001379945">
    <property type="component" value="Unassembled WGS sequence"/>
</dbReference>
<keyword evidence="2" id="KW-1185">Reference proteome</keyword>
<evidence type="ECO:0000313" key="1">
    <source>
        <dbReference type="EMBL" id="MEK8047969.1"/>
    </source>
</evidence>
<evidence type="ECO:0008006" key="3">
    <source>
        <dbReference type="Google" id="ProtNLM"/>
    </source>
</evidence>
<dbReference type="RefSeq" id="WP_341400283.1">
    <property type="nucleotide sequence ID" value="NZ_JBBUTI010000012.1"/>
</dbReference>
<proteinExistence type="predicted"/>